<keyword evidence="3 6" id="KW-0812">Transmembrane</keyword>
<feature type="transmembrane region" description="Helical" evidence="6">
    <location>
        <begin position="77"/>
        <end position="96"/>
    </location>
</feature>
<evidence type="ECO:0000313" key="8">
    <source>
        <dbReference type="RefSeq" id="XP_008242655.1"/>
    </source>
</evidence>
<keyword evidence="5 6" id="KW-0472">Membrane</keyword>
<reference evidence="8" key="2">
    <citation type="submission" date="2025-08" db="UniProtKB">
        <authorList>
            <consortium name="RefSeq"/>
        </authorList>
    </citation>
    <scope>IDENTIFICATION</scope>
</reference>
<dbReference type="PANTHER" id="PTHR30509:SF34">
    <property type="entry name" value="F3L24.34 PROTEIN"/>
    <property type="match status" value="1"/>
</dbReference>
<protein>
    <submittedName>
        <fullName evidence="8">Uncharacterized protein LOC103340961</fullName>
    </submittedName>
</protein>
<dbReference type="Pfam" id="PF04632">
    <property type="entry name" value="FUSC"/>
    <property type="match status" value="1"/>
</dbReference>
<reference evidence="7" key="1">
    <citation type="journal article" date="2012" name="Nat. Commun.">
        <title>The genome of Prunus mume.</title>
        <authorList>
            <person name="Zhang Q."/>
            <person name="Chen W."/>
            <person name="Sun L."/>
            <person name="Zhao F."/>
            <person name="Huang B."/>
            <person name="Yang W."/>
            <person name="Tao Y."/>
            <person name="Wang J."/>
            <person name="Yuan Z."/>
            <person name="Fan G."/>
            <person name="Xing Z."/>
            <person name="Han C."/>
            <person name="Pan H."/>
            <person name="Zhong X."/>
            <person name="Shi W."/>
            <person name="Liang X."/>
            <person name="Du D."/>
            <person name="Sun F."/>
            <person name="Xu Z."/>
            <person name="Hao R."/>
            <person name="Lv T."/>
            <person name="Lv Y."/>
            <person name="Zheng Z."/>
            <person name="Sun M."/>
            <person name="Luo L."/>
            <person name="Cai M."/>
            <person name="Gao Y."/>
            <person name="Wang J."/>
            <person name="Yin Y."/>
            <person name="Xu X."/>
            <person name="Cheng T."/>
            <person name="Wang J."/>
        </authorList>
    </citation>
    <scope>NUCLEOTIDE SEQUENCE [LARGE SCALE GENOMIC DNA]</scope>
</reference>
<evidence type="ECO:0000256" key="2">
    <source>
        <dbReference type="ARBA" id="ARBA00022475"/>
    </source>
</evidence>
<evidence type="ECO:0000256" key="1">
    <source>
        <dbReference type="ARBA" id="ARBA00004651"/>
    </source>
</evidence>
<feature type="transmembrane region" description="Helical" evidence="6">
    <location>
        <begin position="528"/>
        <end position="550"/>
    </location>
</feature>
<dbReference type="Proteomes" id="UP000694861">
    <property type="component" value="Linkage group LG1"/>
</dbReference>
<keyword evidence="2" id="KW-1003">Cell membrane</keyword>
<feature type="transmembrane region" description="Helical" evidence="6">
    <location>
        <begin position="402"/>
        <end position="425"/>
    </location>
</feature>
<evidence type="ECO:0000256" key="3">
    <source>
        <dbReference type="ARBA" id="ARBA00022692"/>
    </source>
</evidence>
<dbReference type="PANTHER" id="PTHR30509">
    <property type="entry name" value="P-HYDROXYBENZOIC ACID EFFLUX PUMP SUBUNIT-RELATED"/>
    <property type="match status" value="1"/>
</dbReference>
<evidence type="ECO:0000256" key="5">
    <source>
        <dbReference type="ARBA" id="ARBA00023136"/>
    </source>
</evidence>
<accession>A0ABM0PPQ8</accession>
<evidence type="ECO:0000256" key="4">
    <source>
        <dbReference type="ARBA" id="ARBA00022989"/>
    </source>
</evidence>
<evidence type="ECO:0000313" key="7">
    <source>
        <dbReference type="Proteomes" id="UP000694861"/>
    </source>
</evidence>
<dbReference type="GeneID" id="103340961"/>
<gene>
    <name evidence="8" type="primary">LOC103340961</name>
</gene>
<sequence>MAASTTMGDYQTQSSWRPRLGSALRTALACTIVGCTTLYGPPQLRKYLTYPSFSYMTTILIVPDAKLGDVLRSCWHVMYATVQVMVPSVLTLWLVGPKNFDILLAAVAVAVGAFVVALPESTHLMSKRIAFGQLVNVYVGTVVHGAQTGVVMHPLGVAASTALGALASVLALLLPYPRLAYFEVKKSWRMYAENASQRLTHFVEAVSAQDKRGALEFISQEQSLSKAAAKLHQSISNNLVGMVWERPQMKFLKPNYMKLGEQLQETEIPLRGMEIALSSYSSFPLNLIDEELRGHLQRSEVQISLRLLQSRYSMPSDATTAPETNTEILDSALWIGKPTTTNHDNMAASFFLYCMDLLLENQPIARNPGNTLKSNPNQEPSGAQNQAHCNFKRVWKNIMPSLRSLVFALKCSLALGLAVLFGLIYNKENGYWAGLTIAIGFVTGRQATFTVTNARAQGTAMGSVYGVIWLFLFQGIEHFRLLPLIPWIFFTHFLRHSRMYGQAGGISAAIGALLILGRENYGPPSDFAIARMTEACIGLICFVLVETVFYPMRAVTLARNELSKSMGALRDCIKDINLCVPASAGLREKKRKLKSHLKKLENFLQEAETEPNFWFLPFKGASYSKVLGSLSKMADLLLFVACETEFLSQVTQKLGGASEELRQHMNADLELLKEKINSSLKCLEEVTSIKSVAVFETEAQDDYHDSELGKPANPFRILGEGDEEVEIIVRILLQHFEEVADNVHNSDSEEKRKSQMVLCLASLGFCIRILTSETMEMEKQVRKLVKWESPSRHKQFLNICCKADALDALDAHT</sequence>
<name>A0ABM0PPQ8_PRUMU</name>
<feature type="transmembrane region" description="Helical" evidence="6">
    <location>
        <begin position="102"/>
        <end position="118"/>
    </location>
</feature>
<keyword evidence="7" id="KW-1185">Reference proteome</keyword>
<dbReference type="InterPro" id="IPR006726">
    <property type="entry name" value="PHBA_efflux_AaeB/fusaric-R"/>
</dbReference>
<evidence type="ECO:0000256" key="6">
    <source>
        <dbReference type="SAM" id="Phobius"/>
    </source>
</evidence>
<keyword evidence="4 6" id="KW-1133">Transmembrane helix</keyword>
<organism evidence="7 8">
    <name type="scientific">Prunus mume</name>
    <name type="common">Japanese apricot</name>
    <name type="synonym">Armeniaca mume</name>
    <dbReference type="NCBI Taxonomy" id="102107"/>
    <lineage>
        <taxon>Eukaryota</taxon>
        <taxon>Viridiplantae</taxon>
        <taxon>Streptophyta</taxon>
        <taxon>Embryophyta</taxon>
        <taxon>Tracheophyta</taxon>
        <taxon>Spermatophyta</taxon>
        <taxon>Magnoliopsida</taxon>
        <taxon>eudicotyledons</taxon>
        <taxon>Gunneridae</taxon>
        <taxon>Pentapetalae</taxon>
        <taxon>rosids</taxon>
        <taxon>fabids</taxon>
        <taxon>Rosales</taxon>
        <taxon>Rosaceae</taxon>
        <taxon>Amygdaloideae</taxon>
        <taxon>Amygdaleae</taxon>
        <taxon>Prunus</taxon>
    </lineage>
</organism>
<feature type="transmembrane region" description="Helical" evidence="6">
    <location>
        <begin position="431"/>
        <end position="448"/>
    </location>
</feature>
<proteinExistence type="predicted"/>
<dbReference type="RefSeq" id="XP_008242655.1">
    <property type="nucleotide sequence ID" value="XM_008244433.2"/>
</dbReference>
<comment type="subcellular location">
    <subcellularLocation>
        <location evidence="1">Cell membrane</location>
        <topology evidence="1">Multi-pass membrane protein</topology>
    </subcellularLocation>
</comment>
<feature type="transmembrane region" description="Helical" evidence="6">
    <location>
        <begin position="460"/>
        <end position="479"/>
    </location>
</feature>
<feature type="transmembrane region" description="Helical" evidence="6">
    <location>
        <begin position="499"/>
        <end position="516"/>
    </location>
</feature>
<feature type="transmembrane region" description="Helical" evidence="6">
    <location>
        <begin position="156"/>
        <end position="176"/>
    </location>
</feature>
<feature type="transmembrane region" description="Helical" evidence="6">
    <location>
        <begin position="23"/>
        <end position="41"/>
    </location>
</feature>